<reference evidence="12 15" key="2">
    <citation type="submission" date="2023-11" db="EMBL/GenBank/DDBJ databases">
        <title>MicrobeMod: A computational toolkit for identifying prokaryotic methylation and restriction-modification with nanopore sequencing.</title>
        <authorList>
            <person name="Crits-Christoph A."/>
            <person name="Kang S.C."/>
            <person name="Lee H."/>
            <person name="Ostrov N."/>
        </authorList>
    </citation>
    <scope>NUCLEOTIDE SEQUENCE [LARGE SCALE GENOMIC DNA]</scope>
    <source>
        <strain evidence="12 15">ATCC BAA-571</strain>
    </source>
</reference>
<reference evidence="13 14" key="1">
    <citation type="submission" date="2016-10" db="EMBL/GenBank/DDBJ databases">
        <authorList>
            <person name="de Groot N.N."/>
        </authorList>
    </citation>
    <scope>NUCLEOTIDE SEQUENCE [LARGE SCALE GENOMIC DNA]</scope>
    <source>
        <strain evidence="13 14">JCM 10630</strain>
    </source>
</reference>
<dbReference type="SMART" id="SM00283">
    <property type="entry name" value="MA"/>
    <property type="match status" value="1"/>
</dbReference>
<dbReference type="AlphaFoldDB" id="A0A1G7KET4"/>
<dbReference type="Pfam" id="PF12729">
    <property type="entry name" value="4HB_MCP_1"/>
    <property type="match status" value="1"/>
</dbReference>
<evidence type="ECO:0000256" key="3">
    <source>
        <dbReference type="ARBA" id="ARBA00022692"/>
    </source>
</evidence>
<sequence>MQSRSPRFSTRGLLYASYGCLLVLMLLIAGVSLYNLAAADREFSDYINGVEARARLASHVSDTVKDRAIALRNLALNAEPAARGQHRAAIAAYEKDVVDSLAALRDAMLTQKDVSATGRELLARIEQVEARYSPVAHTIAEHLFNGEDAQAMRMVSEQCTPLLEELTRVIDEYLVHTTEVADQRVVDNEAQYERQRNILVLITALSFVLAAVLGHMISRHLLKALGAEPSDLNQIAQRVAEGDLRNMESAVNSAENSVLAALQRMQQNLRQVTQDIDNTSRTVAHSSQELSESSMHNAASVANAQREVEQIVTAVHEMAATVQDVARSAESAAQAASEADEAALQSQRKAGHAVSLIGELAKVIDNSSEAMGRLKAESSNIGSVLDVIKSVADQTNLLALNAAIEAARAGEAGRGFAVVADEVRSLARRTQEATTEIEGLIASLQRIADETSSYMQRCQGSSEQSVSGVSEAGEAVARIVAMIERINGMNQQIATASEQQSAVAEQISRGIISVRDSTEQSASAFQSTQQESENLARTSEALRENISRFRL</sequence>
<evidence type="ECO:0000256" key="1">
    <source>
        <dbReference type="ARBA" id="ARBA00004141"/>
    </source>
</evidence>
<dbReference type="RefSeq" id="WP_074680973.1">
    <property type="nucleotide sequence ID" value="NZ_CBCSET010000002.1"/>
</dbReference>
<dbReference type="CDD" id="cd19411">
    <property type="entry name" value="MCP2201-like_sensor"/>
    <property type="match status" value="1"/>
</dbReference>
<evidence type="ECO:0000256" key="7">
    <source>
        <dbReference type="ARBA" id="ARBA00029447"/>
    </source>
</evidence>
<dbReference type="InterPro" id="IPR004089">
    <property type="entry name" value="MCPsignal_dom"/>
</dbReference>
<dbReference type="CDD" id="cd11386">
    <property type="entry name" value="MCP_signal"/>
    <property type="match status" value="1"/>
</dbReference>
<keyword evidence="2" id="KW-0145">Chemotaxis</keyword>
<dbReference type="SUPFAM" id="SSF58104">
    <property type="entry name" value="Methyl-accepting chemotaxis protein (MCP) signaling domain"/>
    <property type="match status" value="1"/>
</dbReference>
<dbReference type="PANTHER" id="PTHR32089">
    <property type="entry name" value="METHYL-ACCEPTING CHEMOTAXIS PROTEIN MCPB"/>
    <property type="match status" value="1"/>
</dbReference>
<evidence type="ECO:0000256" key="10">
    <source>
        <dbReference type="SAM" id="Phobius"/>
    </source>
</evidence>
<dbReference type="GO" id="GO:0007165">
    <property type="term" value="P:signal transduction"/>
    <property type="evidence" value="ECO:0007669"/>
    <property type="project" value="UniProtKB-KW"/>
</dbReference>
<dbReference type="FunFam" id="1.10.287.950:FF:000001">
    <property type="entry name" value="Methyl-accepting chemotaxis sensory transducer"/>
    <property type="match status" value="1"/>
</dbReference>
<evidence type="ECO:0000256" key="9">
    <source>
        <dbReference type="SAM" id="Coils"/>
    </source>
</evidence>
<evidence type="ECO:0000256" key="4">
    <source>
        <dbReference type="ARBA" id="ARBA00022989"/>
    </source>
</evidence>
<feature type="domain" description="Methyl-accepting transducer" evidence="11">
    <location>
        <begin position="279"/>
        <end position="515"/>
    </location>
</feature>
<accession>A0A1G7KET4</accession>
<keyword evidence="5 10" id="KW-0472">Membrane</keyword>
<evidence type="ECO:0000256" key="6">
    <source>
        <dbReference type="ARBA" id="ARBA00023224"/>
    </source>
</evidence>
<dbReference type="GO" id="GO:0006935">
    <property type="term" value="P:chemotaxis"/>
    <property type="evidence" value="ECO:0007669"/>
    <property type="project" value="UniProtKB-KW"/>
</dbReference>
<keyword evidence="6 8" id="KW-0807">Transducer</keyword>
<dbReference type="GO" id="GO:0016020">
    <property type="term" value="C:membrane"/>
    <property type="evidence" value="ECO:0007669"/>
    <property type="project" value="UniProtKB-SubCell"/>
</dbReference>
<dbReference type="InterPro" id="IPR024478">
    <property type="entry name" value="HlyB_4HB_MCP"/>
</dbReference>
<feature type="coiled-coil region" evidence="9">
    <location>
        <begin position="244"/>
        <end position="282"/>
    </location>
</feature>
<dbReference type="Pfam" id="PF00015">
    <property type="entry name" value="MCPsignal"/>
    <property type="match status" value="1"/>
</dbReference>
<keyword evidence="3 10" id="KW-0812">Transmembrane</keyword>
<feature type="transmembrane region" description="Helical" evidence="10">
    <location>
        <begin position="198"/>
        <end position="217"/>
    </location>
</feature>
<evidence type="ECO:0000256" key="5">
    <source>
        <dbReference type="ARBA" id="ARBA00023136"/>
    </source>
</evidence>
<dbReference type="Gene3D" id="1.10.287.950">
    <property type="entry name" value="Methyl-accepting chemotaxis protein"/>
    <property type="match status" value="1"/>
</dbReference>
<dbReference type="InterPro" id="IPR047347">
    <property type="entry name" value="YvaQ-like_sensor"/>
</dbReference>
<evidence type="ECO:0000313" key="12">
    <source>
        <dbReference type="EMBL" id="MDX5994689.1"/>
    </source>
</evidence>
<feature type="transmembrane region" description="Helical" evidence="10">
    <location>
        <begin position="12"/>
        <end position="34"/>
    </location>
</feature>
<evidence type="ECO:0000313" key="13">
    <source>
        <dbReference type="EMBL" id="SDF35514.1"/>
    </source>
</evidence>
<keyword evidence="15" id="KW-1185">Reference proteome</keyword>
<dbReference type="PANTHER" id="PTHR32089:SF120">
    <property type="entry name" value="METHYL-ACCEPTING CHEMOTAXIS PROTEIN TLPQ"/>
    <property type="match status" value="1"/>
</dbReference>
<dbReference type="EMBL" id="FNAE01000007">
    <property type="protein sequence ID" value="SDF35514.1"/>
    <property type="molecule type" value="Genomic_DNA"/>
</dbReference>
<keyword evidence="9" id="KW-0175">Coiled coil</keyword>
<dbReference type="Proteomes" id="UP001278050">
    <property type="component" value="Unassembled WGS sequence"/>
</dbReference>
<keyword evidence="4 10" id="KW-1133">Transmembrane helix</keyword>
<comment type="subcellular location">
    <subcellularLocation>
        <location evidence="1">Membrane</location>
        <topology evidence="1">Multi-pass membrane protein</topology>
    </subcellularLocation>
</comment>
<dbReference type="PRINTS" id="PR00260">
    <property type="entry name" value="CHEMTRNSDUCR"/>
</dbReference>
<name>A0A1G7KET4_9GAMM</name>
<proteinExistence type="inferred from homology"/>
<evidence type="ECO:0000256" key="2">
    <source>
        <dbReference type="ARBA" id="ARBA00022500"/>
    </source>
</evidence>
<dbReference type="GO" id="GO:0004888">
    <property type="term" value="F:transmembrane signaling receptor activity"/>
    <property type="evidence" value="ECO:0007669"/>
    <property type="project" value="InterPro"/>
</dbReference>
<comment type="similarity">
    <text evidence="7">Belongs to the methyl-accepting chemotaxis (MCP) protein family.</text>
</comment>
<gene>
    <name evidence="13" type="ORF">SAMN05216575_107121</name>
    <name evidence="12" type="ORF">SIM71_21715</name>
</gene>
<evidence type="ECO:0000313" key="15">
    <source>
        <dbReference type="Proteomes" id="UP001278050"/>
    </source>
</evidence>
<organism evidence="13 14">
    <name type="scientific">Ectopseudomonas alcaliphila</name>
    <dbReference type="NCBI Taxonomy" id="101564"/>
    <lineage>
        <taxon>Bacteria</taxon>
        <taxon>Pseudomonadati</taxon>
        <taxon>Pseudomonadota</taxon>
        <taxon>Gammaproteobacteria</taxon>
        <taxon>Pseudomonadales</taxon>
        <taxon>Pseudomonadaceae</taxon>
        <taxon>Ectopseudomonas</taxon>
    </lineage>
</organism>
<dbReference type="InterPro" id="IPR004090">
    <property type="entry name" value="Chemotax_Me-accpt_rcpt"/>
</dbReference>
<evidence type="ECO:0000256" key="8">
    <source>
        <dbReference type="PROSITE-ProRule" id="PRU00284"/>
    </source>
</evidence>
<dbReference type="Proteomes" id="UP000182413">
    <property type="component" value="Unassembled WGS sequence"/>
</dbReference>
<dbReference type="PROSITE" id="PS50111">
    <property type="entry name" value="CHEMOTAXIS_TRANSDUC_2"/>
    <property type="match status" value="1"/>
</dbReference>
<protein>
    <submittedName>
        <fullName evidence="13">Methyl-accepting chemotaxis protein</fullName>
    </submittedName>
</protein>
<dbReference type="EMBL" id="JAWXXP010000001">
    <property type="protein sequence ID" value="MDX5994689.1"/>
    <property type="molecule type" value="Genomic_DNA"/>
</dbReference>
<evidence type="ECO:0000313" key="14">
    <source>
        <dbReference type="Proteomes" id="UP000182413"/>
    </source>
</evidence>
<evidence type="ECO:0000259" key="11">
    <source>
        <dbReference type="PROSITE" id="PS50111"/>
    </source>
</evidence>
<dbReference type="OrthoDB" id="2489132at2"/>